<accession>A0ABU2WF25</accession>
<keyword evidence="3" id="KW-1185">Reference proteome</keyword>
<evidence type="ECO:0000313" key="3">
    <source>
        <dbReference type="Proteomes" id="UP001254608"/>
    </source>
</evidence>
<proteinExistence type="predicted"/>
<name>A0ABU2WF25_9GAMM</name>
<feature type="compositionally biased region" description="Gly residues" evidence="1">
    <location>
        <begin position="135"/>
        <end position="149"/>
    </location>
</feature>
<feature type="region of interest" description="Disordered" evidence="1">
    <location>
        <begin position="118"/>
        <end position="150"/>
    </location>
</feature>
<dbReference type="EMBL" id="JAVRIC010000004">
    <property type="protein sequence ID" value="MDT0496476.1"/>
    <property type="molecule type" value="Genomic_DNA"/>
</dbReference>
<evidence type="ECO:0000256" key="1">
    <source>
        <dbReference type="SAM" id="MobiDB-lite"/>
    </source>
</evidence>
<evidence type="ECO:0000313" key="2">
    <source>
        <dbReference type="EMBL" id="MDT0496476.1"/>
    </source>
</evidence>
<comment type="caution">
    <text evidence="2">The sequence shown here is derived from an EMBL/GenBank/DDBJ whole genome shotgun (WGS) entry which is preliminary data.</text>
</comment>
<protein>
    <submittedName>
        <fullName evidence="2">Uncharacterized protein</fullName>
    </submittedName>
</protein>
<reference evidence="2 3" key="1">
    <citation type="submission" date="2023-09" db="EMBL/GenBank/DDBJ databases">
        <authorList>
            <person name="Rey-Velasco X."/>
        </authorList>
    </citation>
    <scope>NUCLEOTIDE SEQUENCE [LARGE SCALE GENOMIC DNA]</scope>
    <source>
        <strain evidence="2 3">W345</strain>
    </source>
</reference>
<dbReference type="RefSeq" id="WP_311363868.1">
    <property type="nucleotide sequence ID" value="NZ_JAVRIC010000004.1"/>
</dbReference>
<gene>
    <name evidence="2" type="ORF">RM530_03735</name>
</gene>
<sequence>MAVGALLRLAGRADAVVYPAIGGGAAARVARLAHAPRLRMARSIREATVLLVAGELRAHDVQPLMRLHDQLPHPRATLCWGVEPGFLPGRAWALDAGADPLPLLHDIQQRLFRGELESEPDTLPDEPPAPWQGKGSHGQGGEGMMGGRPYGRPMPMMGKEHRDGLMLDALKLSLGPFFPLLPPGLALEFELQGDVIQHARVLSPPWPDPGPGAGLRLAARLLELLGLPQLARRAAAGMAGDGPALLRRARRHGALLAIPPRLGGVRERLVCALSGTPASGEDAAPLLGQLPGLEWHEALLLINSYDSPALLRIAGPSVVAGAPAEAA</sequence>
<organism evidence="2 3">
    <name type="scientific">Banduia mediterranea</name>
    <dbReference type="NCBI Taxonomy" id="3075609"/>
    <lineage>
        <taxon>Bacteria</taxon>
        <taxon>Pseudomonadati</taxon>
        <taxon>Pseudomonadota</taxon>
        <taxon>Gammaproteobacteria</taxon>
        <taxon>Nevskiales</taxon>
        <taxon>Algiphilaceae</taxon>
        <taxon>Banduia</taxon>
    </lineage>
</organism>
<dbReference type="Proteomes" id="UP001254608">
    <property type="component" value="Unassembled WGS sequence"/>
</dbReference>